<dbReference type="GeneID" id="19110151"/>
<dbReference type="AlphaFoldDB" id="M2MAI1"/>
<proteinExistence type="predicted"/>
<evidence type="ECO:0000313" key="1">
    <source>
        <dbReference type="EMBL" id="EMC93476.1"/>
    </source>
</evidence>
<sequence length="148" mass="16505">MILSNVRCNAPDSVYEGELVRRARRRTFQGPGVATAIITCELDERAVRLLRNSRQLRDWMRLSGLASSIVFMLLSDRVLLDEIVALPSADLLDSRDCEQTFRAVKGKVHDGRAVFAVGVLHTLYKPTRRHKESVGRCITSVTLAVGPT</sequence>
<dbReference type="EMBL" id="KB445560">
    <property type="protein sequence ID" value="EMC93476.1"/>
    <property type="molecule type" value="Genomic_DNA"/>
</dbReference>
<organism evidence="1 2">
    <name type="scientific">Baudoinia panamericana (strain UAMH 10762)</name>
    <name type="common">Angels' share fungus</name>
    <name type="synonym">Baudoinia compniacensis (strain UAMH 10762)</name>
    <dbReference type="NCBI Taxonomy" id="717646"/>
    <lineage>
        <taxon>Eukaryota</taxon>
        <taxon>Fungi</taxon>
        <taxon>Dikarya</taxon>
        <taxon>Ascomycota</taxon>
        <taxon>Pezizomycotina</taxon>
        <taxon>Dothideomycetes</taxon>
        <taxon>Dothideomycetidae</taxon>
        <taxon>Mycosphaerellales</taxon>
        <taxon>Teratosphaeriaceae</taxon>
        <taxon>Baudoinia</taxon>
    </lineage>
</organism>
<dbReference type="Proteomes" id="UP000011761">
    <property type="component" value="Unassembled WGS sequence"/>
</dbReference>
<keyword evidence="2" id="KW-1185">Reference proteome</keyword>
<protein>
    <submittedName>
        <fullName evidence="1">Uncharacterized protein</fullName>
    </submittedName>
</protein>
<accession>M2MAI1</accession>
<reference evidence="1 2" key="1">
    <citation type="journal article" date="2012" name="PLoS Pathog.">
        <title>Diverse lifestyles and strategies of plant pathogenesis encoded in the genomes of eighteen Dothideomycetes fungi.</title>
        <authorList>
            <person name="Ohm R.A."/>
            <person name="Feau N."/>
            <person name="Henrissat B."/>
            <person name="Schoch C.L."/>
            <person name="Horwitz B.A."/>
            <person name="Barry K.W."/>
            <person name="Condon B.J."/>
            <person name="Copeland A.C."/>
            <person name="Dhillon B."/>
            <person name="Glaser F."/>
            <person name="Hesse C.N."/>
            <person name="Kosti I."/>
            <person name="LaButti K."/>
            <person name="Lindquist E.A."/>
            <person name="Lucas S."/>
            <person name="Salamov A.A."/>
            <person name="Bradshaw R.E."/>
            <person name="Ciuffetti L."/>
            <person name="Hamelin R.C."/>
            <person name="Kema G.H.J."/>
            <person name="Lawrence C."/>
            <person name="Scott J.A."/>
            <person name="Spatafora J.W."/>
            <person name="Turgeon B.G."/>
            <person name="de Wit P.J.G.M."/>
            <person name="Zhong S."/>
            <person name="Goodwin S.B."/>
            <person name="Grigoriev I.V."/>
        </authorList>
    </citation>
    <scope>NUCLEOTIDE SEQUENCE [LARGE SCALE GENOMIC DNA]</scope>
    <source>
        <strain evidence="1 2">UAMH 10762</strain>
    </source>
</reference>
<dbReference type="RefSeq" id="XP_007679611.1">
    <property type="nucleotide sequence ID" value="XM_007681421.1"/>
</dbReference>
<evidence type="ECO:0000313" key="2">
    <source>
        <dbReference type="Proteomes" id="UP000011761"/>
    </source>
</evidence>
<name>M2MAI1_BAUPA</name>
<gene>
    <name evidence="1" type="ORF">BAUCODRAFT_242792</name>
</gene>
<dbReference type="KEGG" id="bcom:BAUCODRAFT_242792"/>
<dbReference type="HOGENOM" id="CLU_1758468_0_0_1"/>